<accession>A0AA88GT57</accession>
<keyword evidence="2" id="KW-0472">Membrane</keyword>
<dbReference type="GO" id="GO:1904294">
    <property type="term" value="P:positive regulation of ERAD pathway"/>
    <property type="evidence" value="ECO:0007669"/>
    <property type="project" value="TreeGrafter"/>
</dbReference>
<sequence length="710" mass="81411">MMSTLTKSEIVTNHVQQIKLMKIFSSQEAQNLTKHFSPLLRTALFGIDFHGFNSSAGGIYQYYDDGHNNFFKTGQAQLLSDVSLENSSATQKDIHINNTLANDHNVVVSETGKIEENFTLSTTSQPASVQQTHDSQDSIPHDPTKDNDHSAHTLLDNLETTNGEKTQPAVFQPFGNTVLDLFIRPFSVKPRVTCLEHRIMEKYRDELVKRYENRTDALTAASVHSFLLRMYIEGPIDKMMKEWERELTLKKNKSQTFSSDSTLSARHPSDTTPQSPPNAQEDSTSSMHQETTQSEPYSTENIKQDSSQPALQSTTTNIDVDTSSTVETGENNSDDLTFSLDYTMDAIKSWLLFKYQHSPLFSDIFNDTRLFQTLSIPSYTITIDWNDSCFDILGGTFPYLLSFLIGYDTTILNTFVQYNYDFNHNYTINSGVLYSRQYDEIYYLKYGQTEVDAISRGLLKIAPLIVYLMVFVLVYYLVRSTQMNILNMIVDLQMNVFSVQRMARSFMVHLFQNLMFVPVLLGVIHFIDNFFSGDQKASLLIFCLIWLSQIFMNNVCNTRFSKAVFPWVLHFYCATYFIYYFRHPHGYSYLAFSALFSIIARKMLYLWNTYEYSYIINHHPILRDILGTGGGDANNDDFDIFDRINAMVHQRQGVTPPRIQNVQQFVFNLTDMNNGHAIEQQIGRFNISISLAQNNNNSNTVNHAPTTPTH</sequence>
<reference evidence="3 4" key="1">
    <citation type="journal article" date="2018" name="BMC Genomics">
        <title>The genome of Naegleria lovaniensis, the basis for a comparative approach to unravel pathogenicity factors of the human pathogenic amoeba N. fowleri.</title>
        <authorList>
            <person name="Liechti N."/>
            <person name="Schurch N."/>
            <person name="Bruggmann R."/>
            <person name="Wittwer M."/>
        </authorList>
    </citation>
    <scope>NUCLEOTIDE SEQUENCE [LARGE SCALE GENOMIC DNA]</scope>
    <source>
        <strain evidence="3 4">ATCC 30569</strain>
    </source>
</reference>
<dbReference type="PANTHER" id="PTHR21650">
    <property type="entry name" value="MEMBRALIN/KINETOCHORE PROTEIN NUF2"/>
    <property type="match status" value="1"/>
</dbReference>
<feature type="region of interest" description="Disordered" evidence="1">
    <location>
        <begin position="122"/>
        <end position="151"/>
    </location>
</feature>
<gene>
    <name evidence="3" type="ORF">C9374_002937</name>
</gene>
<feature type="transmembrane region" description="Helical" evidence="2">
    <location>
        <begin position="563"/>
        <end position="581"/>
    </location>
</feature>
<feature type="compositionally biased region" description="Basic and acidic residues" evidence="1">
    <location>
        <begin position="134"/>
        <end position="151"/>
    </location>
</feature>
<keyword evidence="2" id="KW-0812">Transmembrane</keyword>
<feature type="compositionally biased region" description="Polar residues" evidence="1">
    <location>
        <begin position="122"/>
        <end position="133"/>
    </location>
</feature>
<dbReference type="AlphaFoldDB" id="A0AA88GT57"/>
<dbReference type="PANTHER" id="PTHR21650:SF4">
    <property type="entry name" value="MEMBRALIN"/>
    <property type="match status" value="1"/>
</dbReference>
<keyword evidence="4" id="KW-1185">Reference proteome</keyword>
<dbReference type="EMBL" id="PYSW02000017">
    <property type="protein sequence ID" value="KAG2385788.1"/>
    <property type="molecule type" value="Genomic_DNA"/>
</dbReference>
<feature type="region of interest" description="Disordered" evidence="1">
    <location>
        <begin position="254"/>
        <end position="330"/>
    </location>
</feature>
<feature type="transmembrane region" description="Helical" evidence="2">
    <location>
        <begin position="458"/>
        <end position="478"/>
    </location>
</feature>
<dbReference type="RefSeq" id="XP_044549781.1">
    <property type="nucleotide sequence ID" value="XM_044692409.1"/>
</dbReference>
<proteinExistence type="predicted"/>
<dbReference type="GO" id="GO:0034976">
    <property type="term" value="P:response to endoplasmic reticulum stress"/>
    <property type="evidence" value="ECO:0007669"/>
    <property type="project" value="TreeGrafter"/>
</dbReference>
<evidence type="ECO:0000256" key="1">
    <source>
        <dbReference type="SAM" id="MobiDB-lite"/>
    </source>
</evidence>
<dbReference type="Proteomes" id="UP000816034">
    <property type="component" value="Unassembled WGS sequence"/>
</dbReference>
<keyword evidence="2" id="KW-1133">Transmembrane helix</keyword>
<dbReference type="GO" id="GO:0005783">
    <property type="term" value="C:endoplasmic reticulum"/>
    <property type="evidence" value="ECO:0007669"/>
    <property type="project" value="TreeGrafter"/>
</dbReference>
<evidence type="ECO:0000313" key="3">
    <source>
        <dbReference type="EMBL" id="KAG2385788.1"/>
    </source>
</evidence>
<comment type="caution">
    <text evidence="3">The sequence shown here is derived from an EMBL/GenBank/DDBJ whole genome shotgun (WGS) entry which is preliminary data.</text>
</comment>
<feature type="transmembrane region" description="Helical" evidence="2">
    <location>
        <begin position="539"/>
        <end position="556"/>
    </location>
</feature>
<feature type="transmembrane region" description="Helical" evidence="2">
    <location>
        <begin position="506"/>
        <end position="527"/>
    </location>
</feature>
<organism evidence="3 4">
    <name type="scientific">Naegleria lovaniensis</name>
    <name type="common">Amoeba</name>
    <dbReference type="NCBI Taxonomy" id="51637"/>
    <lineage>
        <taxon>Eukaryota</taxon>
        <taxon>Discoba</taxon>
        <taxon>Heterolobosea</taxon>
        <taxon>Tetramitia</taxon>
        <taxon>Eutetramitia</taxon>
        <taxon>Vahlkampfiidae</taxon>
        <taxon>Naegleria</taxon>
    </lineage>
</organism>
<name>A0AA88GT57_NAELO</name>
<dbReference type="GeneID" id="68095392"/>
<evidence type="ECO:0000313" key="4">
    <source>
        <dbReference type="Proteomes" id="UP000816034"/>
    </source>
</evidence>
<protein>
    <submittedName>
        <fullName evidence="3">Uncharacterized protein</fullName>
    </submittedName>
</protein>
<feature type="transmembrane region" description="Helical" evidence="2">
    <location>
        <begin position="587"/>
        <end position="607"/>
    </location>
</feature>
<evidence type="ECO:0000256" key="2">
    <source>
        <dbReference type="SAM" id="Phobius"/>
    </source>
</evidence>